<sequence length="302" mass="34016">MGITELIRDFAHRQRLPISFETTAQEVFMPLAESLFKQSRGARAPLLVGINGCQGSGKSTLTDFLVYFLKQHHGVHAIGLSIDDFYLTLSQRKALSQAIHPLLLTRGVPGTHDTSLIQQTLTQLIMNDLPVAIPSFAKGSDDRTPPDQWSTVKDPVQIILFEGWCVGAQPQTLSELTRPLNHLEATADVDMAWRLYVNRQLSEEYQPLFALLDRLVMLKAPGFHSVKQWRIEQEERLAEQLDRNGGDTAALMSRAQVENFIEYYQRITESCLRALPNQAHDLIELNDQRGLLGFDLGRGLDL</sequence>
<dbReference type="KEGG" id="rfo:REIFOR_01146"/>
<organism evidence="1 2">
    <name type="scientific">Reinekea forsetii</name>
    <dbReference type="NCBI Taxonomy" id="1336806"/>
    <lineage>
        <taxon>Bacteria</taxon>
        <taxon>Pseudomonadati</taxon>
        <taxon>Pseudomonadota</taxon>
        <taxon>Gammaproteobacteria</taxon>
        <taxon>Oceanospirillales</taxon>
        <taxon>Saccharospirillaceae</taxon>
        <taxon>Reinekea</taxon>
    </lineage>
</organism>
<evidence type="ECO:0000313" key="2">
    <source>
        <dbReference type="Proteomes" id="UP000229757"/>
    </source>
</evidence>
<dbReference type="PANTHER" id="PTHR10285">
    <property type="entry name" value="URIDINE KINASE"/>
    <property type="match status" value="1"/>
</dbReference>
<gene>
    <name evidence="1" type="ORF">REIFOR_01146</name>
</gene>
<proteinExistence type="predicted"/>
<dbReference type="Proteomes" id="UP000229757">
    <property type="component" value="Chromosome"/>
</dbReference>
<dbReference type="AlphaFoldDB" id="A0A2K8KSL8"/>
<dbReference type="EC" id="2.7.1.31" evidence="1"/>
<evidence type="ECO:0000313" key="1">
    <source>
        <dbReference type="EMBL" id="ATX76294.1"/>
    </source>
</evidence>
<dbReference type="GO" id="GO:0008887">
    <property type="term" value="F:glycerate kinase activity"/>
    <property type="evidence" value="ECO:0007669"/>
    <property type="project" value="UniProtKB-EC"/>
</dbReference>
<keyword evidence="1" id="KW-0418">Kinase</keyword>
<dbReference type="EMBL" id="CP011797">
    <property type="protein sequence ID" value="ATX76294.1"/>
    <property type="molecule type" value="Genomic_DNA"/>
</dbReference>
<protein>
    <submittedName>
        <fullName evidence="1">D-glycerate 3-kinase</fullName>
        <ecNumber evidence="1">2.7.1.31</ecNumber>
    </submittedName>
</protein>
<dbReference type="SUPFAM" id="SSF52540">
    <property type="entry name" value="P-loop containing nucleoside triphosphate hydrolases"/>
    <property type="match status" value="1"/>
</dbReference>
<reference evidence="1 2" key="1">
    <citation type="journal article" date="2017" name="Environ. Microbiol.">
        <title>Genomic and physiological analyses of 'Reinekea forsetii' reveal a versatile opportunistic lifestyle during spring algae blooms.</title>
        <authorList>
            <person name="Avci B."/>
            <person name="Hahnke R.L."/>
            <person name="Chafee M."/>
            <person name="Fischer T."/>
            <person name="Gruber-Vodicka H."/>
            <person name="Tegetmeyer H.E."/>
            <person name="Harder J."/>
            <person name="Fuchs B.M."/>
            <person name="Amann R.I."/>
            <person name="Teeling H."/>
        </authorList>
    </citation>
    <scope>NUCLEOTIDE SEQUENCE [LARGE SCALE GENOMIC DNA]</scope>
    <source>
        <strain evidence="1 2">Hel1_31_D35</strain>
    </source>
</reference>
<dbReference type="InterPro" id="IPR027417">
    <property type="entry name" value="P-loop_NTPase"/>
</dbReference>
<dbReference type="RefSeq" id="WP_100256646.1">
    <property type="nucleotide sequence ID" value="NZ_CP011797.1"/>
</dbReference>
<dbReference type="OrthoDB" id="1550976at2"/>
<dbReference type="Gene3D" id="3.40.50.300">
    <property type="entry name" value="P-loop containing nucleotide triphosphate hydrolases"/>
    <property type="match status" value="1"/>
</dbReference>
<keyword evidence="1" id="KW-0808">Transferase</keyword>
<name>A0A2K8KSL8_9GAMM</name>
<keyword evidence="2" id="KW-1185">Reference proteome</keyword>
<accession>A0A2K8KSL8</accession>